<keyword evidence="6" id="KW-1185">Reference proteome</keyword>
<feature type="chain" id="PRO_5011512019" description="Superoxide dismutase [Cu-Zn]" evidence="3">
    <location>
        <begin position="25"/>
        <end position="178"/>
    </location>
</feature>
<evidence type="ECO:0000313" key="5">
    <source>
        <dbReference type="EMBL" id="SDF15491.1"/>
    </source>
</evidence>
<keyword evidence="2" id="KW-0560">Oxidoreductase</keyword>
<protein>
    <recommendedName>
        <fullName evidence="2">Superoxide dismutase [Cu-Zn]</fullName>
        <ecNumber evidence="2">1.15.1.1</ecNumber>
    </recommendedName>
</protein>
<dbReference type="SUPFAM" id="SSF49329">
    <property type="entry name" value="Cu,Zn superoxide dismutase-like"/>
    <property type="match status" value="1"/>
</dbReference>
<dbReference type="InterPro" id="IPR018152">
    <property type="entry name" value="SOD_Cu/Zn_BS"/>
</dbReference>
<dbReference type="EC" id="1.15.1.1" evidence="2"/>
<comment type="similarity">
    <text evidence="1 2">Belongs to the Cu-Zn superoxide dismutase family.</text>
</comment>
<keyword evidence="2" id="KW-0862">Zinc</keyword>
<sequence length="178" mass="17846">MKRILPVLLVMGGALLLAAGHVRAESVTVPINKIMDAGVDKALGQVVFADDGKGGLDILVEVAGLPPGPHGMHIHEKPSCAPGLKDGKNVAGLAAGGHFDPAHSGKHEGPGKPGHKGDLPFITADAQGTAKAKLHAPGLTTAEIRGRSLMIHAGGDNYADVPAPLGGGGARIACGVIK</sequence>
<evidence type="ECO:0000259" key="4">
    <source>
        <dbReference type="Pfam" id="PF00080"/>
    </source>
</evidence>
<name>A0A1G7IS45_9BACT</name>
<feature type="domain" description="Superoxide dismutase copper/zinc binding" evidence="4">
    <location>
        <begin position="44"/>
        <end position="177"/>
    </location>
</feature>
<comment type="catalytic activity">
    <reaction evidence="2">
        <text>2 superoxide + 2 H(+) = H2O2 + O2</text>
        <dbReference type="Rhea" id="RHEA:20696"/>
        <dbReference type="ChEBI" id="CHEBI:15378"/>
        <dbReference type="ChEBI" id="CHEBI:15379"/>
        <dbReference type="ChEBI" id="CHEBI:16240"/>
        <dbReference type="ChEBI" id="CHEBI:18421"/>
        <dbReference type="EC" id="1.15.1.1"/>
    </reaction>
</comment>
<dbReference type="PROSITE" id="PS00087">
    <property type="entry name" value="SOD_CU_ZN_1"/>
    <property type="match status" value="1"/>
</dbReference>
<dbReference type="InterPro" id="IPR036423">
    <property type="entry name" value="SOD-like_Cu/Zn_dom_sf"/>
</dbReference>
<reference evidence="6" key="1">
    <citation type="submission" date="2016-10" db="EMBL/GenBank/DDBJ databases">
        <authorList>
            <person name="Varghese N."/>
            <person name="Submissions S."/>
        </authorList>
    </citation>
    <scope>NUCLEOTIDE SEQUENCE [LARGE SCALE GENOMIC DNA]</scope>
    <source>
        <strain evidence="6">KHC7</strain>
    </source>
</reference>
<comment type="cofactor">
    <cofactor evidence="2">
        <name>Cu cation</name>
        <dbReference type="ChEBI" id="CHEBI:23378"/>
    </cofactor>
    <text evidence="2">Binds 1 copper ion per subunit.</text>
</comment>
<comment type="function">
    <text evidence="2">Destroys radicals which are normally produced within the cells and which are toxic to biological systems.</text>
</comment>
<keyword evidence="3" id="KW-0732">Signal</keyword>
<dbReference type="PROSITE" id="PS00332">
    <property type="entry name" value="SOD_CU_ZN_2"/>
    <property type="match status" value="1"/>
</dbReference>
<accession>A0A1G7IS45</accession>
<evidence type="ECO:0000256" key="3">
    <source>
        <dbReference type="SAM" id="SignalP"/>
    </source>
</evidence>
<gene>
    <name evidence="5" type="ORF">SAMN05192586_10250</name>
</gene>
<keyword evidence="2" id="KW-0186">Copper</keyword>
<evidence type="ECO:0000313" key="6">
    <source>
        <dbReference type="Proteomes" id="UP000199355"/>
    </source>
</evidence>
<dbReference type="AlphaFoldDB" id="A0A1G7IS45"/>
<organism evidence="5 6">
    <name type="scientific">Desulfovibrio legallii</name>
    <dbReference type="NCBI Taxonomy" id="571438"/>
    <lineage>
        <taxon>Bacteria</taxon>
        <taxon>Pseudomonadati</taxon>
        <taxon>Thermodesulfobacteriota</taxon>
        <taxon>Desulfovibrionia</taxon>
        <taxon>Desulfovibrionales</taxon>
        <taxon>Desulfovibrionaceae</taxon>
        <taxon>Desulfovibrio</taxon>
    </lineage>
</organism>
<keyword evidence="2" id="KW-0479">Metal-binding</keyword>
<dbReference type="Proteomes" id="UP000199355">
    <property type="component" value="Unassembled WGS sequence"/>
</dbReference>
<comment type="cofactor">
    <cofactor evidence="2">
        <name>Zn(2+)</name>
        <dbReference type="ChEBI" id="CHEBI:29105"/>
    </cofactor>
    <text evidence="2">Binds 1 zinc ion per subunit.</text>
</comment>
<dbReference type="InterPro" id="IPR024134">
    <property type="entry name" value="SOD_Cu/Zn_/chaperone"/>
</dbReference>
<dbReference type="InterPro" id="IPR001424">
    <property type="entry name" value="SOD_Cu_Zn_dom"/>
</dbReference>
<proteinExistence type="inferred from homology"/>
<evidence type="ECO:0000256" key="1">
    <source>
        <dbReference type="ARBA" id="ARBA00010457"/>
    </source>
</evidence>
<dbReference type="EMBL" id="FNBX01000002">
    <property type="protein sequence ID" value="SDF15491.1"/>
    <property type="molecule type" value="Genomic_DNA"/>
</dbReference>
<dbReference type="RefSeq" id="WP_092152593.1">
    <property type="nucleotide sequence ID" value="NZ_FNBX01000002.1"/>
</dbReference>
<dbReference type="GO" id="GO:0005507">
    <property type="term" value="F:copper ion binding"/>
    <property type="evidence" value="ECO:0007669"/>
    <property type="project" value="InterPro"/>
</dbReference>
<dbReference type="Gene3D" id="2.60.40.200">
    <property type="entry name" value="Superoxide dismutase, copper/zinc binding domain"/>
    <property type="match status" value="1"/>
</dbReference>
<dbReference type="STRING" id="571438.SAMN05192586_10250"/>
<dbReference type="OrthoDB" id="5431326at2"/>
<dbReference type="GO" id="GO:0004784">
    <property type="term" value="F:superoxide dismutase activity"/>
    <property type="evidence" value="ECO:0007669"/>
    <property type="project" value="UniProtKB-EC"/>
</dbReference>
<evidence type="ECO:0000256" key="2">
    <source>
        <dbReference type="RuleBase" id="RU000393"/>
    </source>
</evidence>
<feature type="signal peptide" evidence="3">
    <location>
        <begin position="1"/>
        <end position="24"/>
    </location>
</feature>
<dbReference type="PANTHER" id="PTHR10003">
    <property type="entry name" value="SUPEROXIDE DISMUTASE CU-ZN -RELATED"/>
    <property type="match status" value="1"/>
</dbReference>
<dbReference type="Pfam" id="PF00080">
    <property type="entry name" value="Sod_Cu"/>
    <property type="match status" value="1"/>
</dbReference>